<accession>A0ABP9X616</accession>
<organism evidence="1 2">
    <name type="scientific">Herpetosiphon gulosus</name>
    <dbReference type="NCBI Taxonomy" id="1973496"/>
    <lineage>
        <taxon>Bacteria</taxon>
        <taxon>Bacillati</taxon>
        <taxon>Chloroflexota</taxon>
        <taxon>Chloroflexia</taxon>
        <taxon>Herpetosiphonales</taxon>
        <taxon>Herpetosiphonaceae</taxon>
        <taxon>Herpetosiphon</taxon>
    </lineage>
</organism>
<sequence>MRLQGVKININLPFIGNIEGNWEPNQAERNAAWELYVELVTRISAAELKPNEGSLREALTSLYSVFEITRSILRKYGPEIALNSSDNNISLAFIAISILNTVIRPFLAKWHPLLSDYENLRSDGISSLGHENSWDRSDELRQVLNGIRLILIEYTDILAEISGIPSFTSYLD</sequence>
<gene>
    <name evidence="1" type="ORF">Hgul01_03625</name>
</gene>
<evidence type="ECO:0000313" key="1">
    <source>
        <dbReference type="EMBL" id="GAA5529811.1"/>
    </source>
</evidence>
<dbReference type="Proteomes" id="UP001428290">
    <property type="component" value="Unassembled WGS sequence"/>
</dbReference>
<comment type="caution">
    <text evidence="1">The sequence shown here is derived from an EMBL/GenBank/DDBJ whole genome shotgun (WGS) entry which is preliminary data.</text>
</comment>
<reference evidence="1 2" key="1">
    <citation type="submission" date="2024-02" db="EMBL/GenBank/DDBJ databases">
        <title>Herpetosiphon gulosus NBRC 112829.</title>
        <authorList>
            <person name="Ichikawa N."/>
            <person name="Katano-Makiyama Y."/>
            <person name="Hidaka K."/>
        </authorList>
    </citation>
    <scope>NUCLEOTIDE SEQUENCE [LARGE SCALE GENOMIC DNA]</scope>
    <source>
        <strain evidence="1 2">NBRC 112829</strain>
    </source>
</reference>
<dbReference type="EMBL" id="BAABRU010000013">
    <property type="protein sequence ID" value="GAA5529811.1"/>
    <property type="molecule type" value="Genomic_DNA"/>
</dbReference>
<evidence type="ECO:0000313" key="2">
    <source>
        <dbReference type="Proteomes" id="UP001428290"/>
    </source>
</evidence>
<protein>
    <submittedName>
        <fullName evidence="1">Uncharacterized protein</fullName>
    </submittedName>
</protein>
<name>A0ABP9X616_9CHLR</name>
<dbReference type="RefSeq" id="WP_345723406.1">
    <property type="nucleotide sequence ID" value="NZ_BAABRU010000013.1"/>
</dbReference>
<keyword evidence="2" id="KW-1185">Reference proteome</keyword>
<proteinExistence type="predicted"/>